<keyword evidence="2" id="KW-1185">Reference proteome</keyword>
<proteinExistence type="predicted"/>
<comment type="caution">
    <text evidence="1">The sequence shown here is derived from an EMBL/GenBank/DDBJ whole genome shotgun (WGS) entry which is preliminary data.</text>
</comment>
<accession>A0ACC3AD64</accession>
<name>A0ACC3AD64_9EURO</name>
<organism evidence="1 2">
    <name type="scientific">Neophaeococcomyces mojaviensis</name>
    <dbReference type="NCBI Taxonomy" id="3383035"/>
    <lineage>
        <taxon>Eukaryota</taxon>
        <taxon>Fungi</taxon>
        <taxon>Dikarya</taxon>
        <taxon>Ascomycota</taxon>
        <taxon>Pezizomycotina</taxon>
        <taxon>Eurotiomycetes</taxon>
        <taxon>Chaetothyriomycetidae</taxon>
        <taxon>Chaetothyriales</taxon>
        <taxon>Chaetothyriales incertae sedis</taxon>
        <taxon>Neophaeococcomyces</taxon>
    </lineage>
</organism>
<protein>
    <submittedName>
        <fullName evidence="1">Uncharacterized protein</fullName>
    </submittedName>
</protein>
<evidence type="ECO:0000313" key="2">
    <source>
        <dbReference type="Proteomes" id="UP001172386"/>
    </source>
</evidence>
<dbReference type="Proteomes" id="UP001172386">
    <property type="component" value="Unassembled WGS sequence"/>
</dbReference>
<gene>
    <name evidence="1" type="ORF">H2198_002985</name>
</gene>
<reference evidence="1" key="1">
    <citation type="submission" date="2022-10" db="EMBL/GenBank/DDBJ databases">
        <title>Culturing micro-colonial fungi from biological soil crusts in the Mojave desert and describing Neophaeococcomyces mojavensis, and introducing the new genera and species Taxawa tesnikishii.</title>
        <authorList>
            <person name="Kurbessoian T."/>
            <person name="Stajich J.E."/>
        </authorList>
    </citation>
    <scope>NUCLEOTIDE SEQUENCE</scope>
    <source>
        <strain evidence="1">JES_112</strain>
    </source>
</reference>
<dbReference type="EMBL" id="JAPDRQ010000037">
    <property type="protein sequence ID" value="KAJ9659737.1"/>
    <property type="molecule type" value="Genomic_DNA"/>
</dbReference>
<evidence type="ECO:0000313" key="1">
    <source>
        <dbReference type="EMBL" id="KAJ9659737.1"/>
    </source>
</evidence>
<sequence length="544" mass="62136">MTRINLSHNHAFQNPILPGFNPDPSIVRVGSDYFCVTSSFEYTPGAPIYHSTDLVRWRLIGHALTRPSQLVIKTVEPGGGVWATTIRHHDGVFYITTCCFDRYRPQLDDRVFPRGFYVRTSNIWDSSSWSDPIYFDLPGFDQDLFWDDDGTVYLSVTRRKVDRCSNSKLKDLAIHVSTIDLESGSSTSPALLIRESPTGISEGSHHFKRGNYYYLFTAEGGTEAEHCEWVMRSSTGPFGPYEVGPRNPLLRNTTMDEIQSTGHCDLLEDNQGRWWAVCLGVRPVQTKAGFKPSVFGRESFLMPVTWEDDWPVLNGNRPVALEFEDKDLYRLELPSKWLDKFDNNEMQLGWYRKNTPIKCDYVLDTKLSCLKLYGGPYDLSSRATPTLFLRKQTHRPVLWSTQLSFQPTSHRYEAGTVVWWNHDTYCSIGIRSTRNAQHLPYIRVRMPDGTTTEVPLTSTDADVELFIDCQLCSYRLGFRELVSSIQAEDEKDESTTWVAEVSTETMTREPRLGAPFTGMMLGLYAFGDMEKCLTPAVFKYASFT</sequence>